<dbReference type="Pfam" id="PF13561">
    <property type="entry name" value="adh_short_C2"/>
    <property type="match status" value="1"/>
</dbReference>
<gene>
    <name evidence="1" type="ORF">LRLP16767_LR3C6_00603</name>
</gene>
<dbReference type="GO" id="GO:0047936">
    <property type="term" value="F:glucose 1-dehydrogenase [NAD(P)+] activity"/>
    <property type="evidence" value="ECO:0007669"/>
    <property type="project" value="UniProtKB-EC"/>
</dbReference>
<dbReference type="EC" id="1.1.1.47" evidence="1"/>
<accession>A0A0U5KE52</accession>
<organism evidence="1">
    <name type="scientific">Limosilactobacillus reuteri</name>
    <name type="common">Lactobacillus reuteri</name>
    <dbReference type="NCBI Taxonomy" id="1598"/>
    <lineage>
        <taxon>Bacteria</taxon>
        <taxon>Bacillati</taxon>
        <taxon>Bacillota</taxon>
        <taxon>Bacilli</taxon>
        <taxon>Lactobacillales</taxon>
        <taxon>Lactobacillaceae</taxon>
        <taxon>Limosilactobacillus</taxon>
    </lineage>
</organism>
<dbReference type="SUPFAM" id="SSF51735">
    <property type="entry name" value="NAD(P)-binding Rossmann-fold domains"/>
    <property type="match status" value="1"/>
</dbReference>
<reference evidence="1" key="1">
    <citation type="submission" date="2015-10" db="EMBL/GenBank/DDBJ databases">
        <authorList>
            <person name="Gilbert D.G."/>
        </authorList>
    </citation>
    <scope>NUCLEOTIDE SEQUENCE</scope>
    <source>
        <strain evidence="1">3c6</strain>
    </source>
</reference>
<sequence length="56" mass="5977">MVKDDPKAEGYLESLHPLGRLGKPEEIANLALYLASDESSFSTGSEFVADGGYTAQ</sequence>
<proteinExistence type="predicted"/>
<keyword evidence="1" id="KW-0560">Oxidoreductase</keyword>
<dbReference type="AlphaFoldDB" id="A0A0U5KE52"/>
<evidence type="ECO:0000313" key="1">
    <source>
        <dbReference type="EMBL" id="CUR38644.1"/>
    </source>
</evidence>
<name>A0A0U5KE52_LIMRT</name>
<dbReference type="Gene3D" id="3.40.50.720">
    <property type="entry name" value="NAD(P)-binding Rossmann-like Domain"/>
    <property type="match status" value="1"/>
</dbReference>
<dbReference type="InterPro" id="IPR002347">
    <property type="entry name" value="SDR_fam"/>
</dbReference>
<dbReference type="EMBL" id="LN887366">
    <property type="protein sequence ID" value="CUR38644.1"/>
    <property type="molecule type" value="Genomic_DNA"/>
</dbReference>
<dbReference type="InterPro" id="IPR036291">
    <property type="entry name" value="NAD(P)-bd_dom_sf"/>
</dbReference>
<protein>
    <submittedName>
        <fullName evidence="1">Glucose 1-dehydrogenase</fullName>
        <ecNumber evidence="1">1.1.1.47</ecNumber>
    </submittedName>
</protein>